<proteinExistence type="inferred from homology"/>
<keyword evidence="9" id="KW-1185">Reference proteome</keyword>
<dbReference type="GO" id="GO:0016705">
    <property type="term" value="F:oxidoreductase activity, acting on paired donors, with incorporation or reduction of molecular oxygen"/>
    <property type="evidence" value="ECO:0007669"/>
    <property type="project" value="InterPro"/>
</dbReference>
<dbReference type="InterPro" id="IPR017972">
    <property type="entry name" value="Cyt_P450_CS"/>
</dbReference>
<dbReference type="GO" id="GO:0005506">
    <property type="term" value="F:iron ion binding"/>
    <property type="evidence" value="ECO:0007669"/>
    <property type="project" value="InterPro"/>
</dbReference>
<dbReference type="PROSITE" id="PS00086">
    <property type="entry name" value="CYTOCHROME_P450"/>
    <property type="match status" value="1"/>
</dbReference>
<keyword evidence="6" id="KW-0560">Oxidoreductase</keyword>
<dbReference type="EMBL" id="JAGMUV010000030">
    <property type="protein sequence ID" value="KAH7115598.1"/>
    <property type="molecule type" value="Genomic_DNA"/>
</dbReference>
<feature type="region of interest" description="Disordered" evidence="7">
    <location>
        <begin position="153"/>
        <end position="174"/>
    </location>
</feature>
<keyword evidence="5 6" id="KW-0408">Iron</keyword>
<dbReference type="OrthoDB" id="1470350at2759"/>
<keyword evidence="6" id="KW-0503">Monooxygenase</keyword>
<sequence>MGNTFIFILAGHETTTNSIHFSALHLAMNPASQVSLHKDIDENFGTGDPDEWNYEEAINKLFSGMVGATFNELLRIMPPAINIPKSVTQTQDQVITSGSQEYTLPKGTYISLNVIGVQRNPNHWPTKPSKRTNKCNDLDDFIPERWFRCDAKADTRNPDDSGDEGDNDLGAYTGTSNATNLFRPVRGSFIPFSEGPRSCFGRHIAQTEVAAVLATIFQRYTVELDVSSWASDDEVRRMGSKEKKVLYGKAVRRAEETLKTASMRLTFKLHDQPRVFPFNVKPDRRQLIPS</sequence>
<comment type="cofactor">
    <cofactor evidence="1">
        <name>heme</name>
        <dbReference type="ChEBI" id="CHEBI:30413"/>
    </cofactor>
</comment>
<comment type="similarity">
    <text evidence="2 6">Belongs to the cytochrome P450 family.</text>
</comment>
<dbReference type="InterPro" id="IPR001128">
    <property type="entry name" value="Cyt_P450"/>
</dbReference>
<evidence type="ECO:0000256" key="5">
    <source>
        <dbReference type="ARBA" id="ARBA00023004"/>
    </source>
</evidence>
<evidence type="ECO:0000313" key="9">
    <source>
        <dbReference type="Proteomes" id="UP000738349"/>
    </source>
</evidence>
<dbReference type="PRINTS" id="PR00385">
    <property type="entry name" value="P450"/>
</dbReference>
<dbReference type="SUPFAM" id="SSF48264">
    <property type="entry name" value="Cytochrome P450"/>
    <property type="match status" value="1"/>
</dbReference>
<dbReference type="Proteomes" id="UP000738349">
    <property type="component" value="Unassembled WGS sequence"/>
</dbReference>
<dbReference type="Pfam" id="PF00067">
    <property type="entry name" value="p450"/>
    <property type="match status" value="1"/>
</dbReference>
<dbReference type="GO" id="GO:0020037">
    <property type="term" value="F:heme binding"/>
    <property type="evidence" value="ECO:0007669"/>
    <property type="project" value="InterPro"/>
</dbReference>
<dbReference type="PANTHER" id="PTHR24305">
    <property type="entry name" value="CYTOCHROME P450"/>
    <property type="match status" value="1"/>
</dbReference>
<keyword evidence="4 6" id="KW-0479">Metal-binding</keyword>
<reference evidence="8" key="1">
    <citation type="journal article" date="2021" name="Nat. Commun.">
        <title>Genetic determinants of endophytism in the Arabidopsis root mycobiome.</title>
        <authorList>
            <person name="Mesny F."/>
            <person name="Miyauchi S."/>
            <person name="Thiergart T."/>
            <person name="Pickel B."/>
            <person name="Atanasova L."/>
            <person name="Karlsson M."/>
            <person name="Huettel B."/>
            <person name="Barry K.W."/>
            <person name="Haridas S."/>
            <person name="Chen C."/>
            <person name="Bauer D."/>
            <person name="Andreopoulos W."/>
            <person name="Pangilinan J."/>
            <person name="LaButti K."/>
            <person name="Riley R."/>
            <person name="Lipzen A."/>
            <person name="Clum A."/>
            <person name="Drula E."/>
            <person name="Henrissat B."/>
            <person name="Kohler A."/>
            <person name="Grigoriev I.V."/>
            <person name="Martin F.M."/>
            <person name="Hacquard S."/>
        </authorList>
    </citation>
    <scope>NUCLEOTIDE SEQUENCE</scope>
    <source>
        <strain evidence="8">MPI-CAGE-AT-0147</strain>
    </source>
</reference>
<evidence type="ECO:0000256" key="1">
    <source>
        <dbReference type="ARBA" id="ARBA00001971"/>
    </source>
</evidence>
<dbReference type="PANTHER" id="PTHR24305:SF166">
    <property type="entry name" value="CYTOCHROME P450 12A4, MITOCHONDRIAL-RELATED"/>
    <property type="match status" value="1"/>
</dbReference>
<evidence type="ECO:0000256" key="4">
    <source>
        <dbReference type="ARBA" id="ARBA00022723"/>
    </source>
</evidence>
<dbReference type="InterPro" id="IPR050121">
    <property type="entry name" value="Cytochrome_P450_monoxygenase"/>
</dbReference>
<organism evidence="8 9">
    <name type="scientific">Dactylonectria macrodidyma</name>
    <dbReference type="NCBI Taxonomy" id="307937"/>
    <lineage>
        <taxon>Eukaryota</taxon>
        <taxon>Fungi</taxon>
        <taxon>Dikarya</taxon>
        <taxon>Ascomycota</taxon>
        <taxon>Pezizomycotina</taxon>
        <taxon>Sordariomycetes</taxon>
        <taxon>Hypocreomycetidae</taxon>
        <taxon>Hypocreales</taxon>
        <taxon>Nectriaceae</taxon>
        <taxon>Dactylonectria</taxon>
    </lineage>
</organism>
<accession>A0A9P9DAI8</accession>
<evidence type="ECO:0000256" key="6">
    <source>
        <dbReference type="RuleBase" id="RU000461"/>
    </source>
</evidence>
<keyword evidence="3 6" id="KW-0349">Heme</keyword>
<dbReference type="AlphaFoldDB" id="A0A9P9DAI8"/>
<evidence type="ECO:0000313" key="8">
    <source>
        <dbReference type="EMBL" id="KAH7115598.1"/>
    </source>
</evidence>
<protein>
    <submittedName>
        <fullName evidence="8">Cytochrome P450</fullName>
    </submittedName>
</protein>
<dbReference type="InterPro" id="IPR036396">
    <property type="entry name" value="Cyt_P450_sf"/>
</dbReference>
<name>A0A9P9DAI8_9HYPO</name>
<evidence type="ECO:0000256" key="2">
    <source>
        <dbReference type="ARBA" id="ARBA00010617"/>
    </source>
</evidence>
<dbReference type="GO" id="GO:0004497">
    <property type="term" value="F:monooxygenase activity"/>
    <property type="evidence" value="ECO:0007669"/>
    <property type="project" value="UniProtKB-KW"/>
</dbReference>
<evidence type="ECO:0000256" key="3">
    <source>
        <dbReference type="ARBA" id="ARBA00022617"/>
    </source>
</evidence>
<comment type="caution">
    <text evidence="8">The sequence shown here is derived from an EMBL/GenBank/DDBJ whole genome shotgun (WGS) entry which is preliminary data.</text>
</comment>
<evidence type="ECO:0000256" key="7">
    <source>
        <dbReference type="SAM" id="MobiDB-lite"/>
    </source>
</evidence>
<gene>
    <name evidence="8" type="ORF">EDB81DRAFT_862208</name>
</gene>
<dbReference type="Gene3D" id="1.10.630.10">
    <property type="entry name" value="Cytochrome P450"/>
    <property type="match status" value="1"/>
</dbReference>